<sequence>MESGKKRSCFHSFWIVAVCLIVWLSFEPASVHGASWSKLMPVGYVPSTGSAIPLKNSNVVVKSKASNIKQIAYNGSTVWCAKIANASKTQSYSNFLTVTFPKTAKIRGREIDITIAFTAMTIGKGQGKNTLLNKDGYAAFARCNSSGRFFLGGIGDSTSRPYKAKKQITTSITAAWSDGGGIVNLPFYQGVSDVDAGMSADYYKEAWEGSSGFSSTFYIWADCRNTISGNKMTASYGDVDGNDSWYKAGLIAPTNGGQFTVKWTEGNCETGFLLYNQYKDMPAPTKTVDRTSAVKGDIITWEVSQKTGIFYRNTFSPYTNFSFADYIPRGVEYQSARVFRGAADITSQGILSYNPDTRYATFTLNSGQLGSAAFYQGQAITMKITARAELPEAAVRTVQNQAAVTVSGYAQDTNPVTTVIQRPDLEISKAAAGSEYKGGDTIPYTVTVKQTTANLSGENIVVTDALPEGLTLKGKPVLSGAEGNVTVKGDTWKAVFPSLAYGQTAVISFSAEAGNVTLEKSVINTVYASMEDAPKKEAASTIRLLPEPLVVEVEKVWEDEDDFYGLRPKSVNVELLRDGKPIQELRLKDSNGWKGTFENLPQYRTENERYNYQVREADVPTGYKADVKHIENRNGEFERAFRITNSLVYYELTIHKQIAKADYYEYHGNEVFLYQITSENNPNWRWYEEISFTEKAQKQEGAVLTASKTMKLPYGVYEATELETLRYQGGIVSVSANTRKTGLLQAEVKLGADGGSESITYKNKKVLWDRYSHNDLVINELR</sequence>
<reference evidence="3" key="1">
    <citation type="submission" date="2020-08" db="EMBL/GenBank/DDBJ databases">
        <title>Genome public.</title>
        <authorList>
            <person name="Liu C."/>
            <person name="Sun Q."/>
        </authorList>
    </citation>
    <scope>NUCLEOTIDE SEQUENCE</scope>
    <source>
        <strain evidence="3">BX12</strain>
    </source>
</reference>
<gene>
    <name evidence="3" type="ORF">H9L42_01760</name>
</gene>
<dbReference type="EMBL" id="JACRYT010000001">
    <property type="protein sequence ID" value="MBC6678553.1"/>
    <property type="molecule type" value="Genomic_DNA"/>
</dbReference>
<dbReference type="NCBIfam" id="TIGR01451">
    <property type="entry name" value="B_ant_repeat"/>
    <property type="match status" value="1"/>
</dbReference>
<dbReference type="Gene3D" id="2.60.40.740">
    <property type="match status" value="2"/>
</dbReference>
<dbReference type="AlphaFoldDB" id="A0A923SUN6"/>
<name>A0A923SUN6_9FIRM</name>
<protein>
    <submittedName>
        <fullName evidence="3">Cna B-type domain-containing protein</fullName>
    </submittedName>
</protein>
<dbReference type="SUPFAM" id="SSF49478">
    <property type="entry name" value="Cna protein B-type domain"/>
    <property type="match status" value="1"/>
</dbReference>
<comment type="caution">
    <text evidence="3">The sequence shown here is derived from an EMBL/GenBank/DDBJ whole genome shotgun (WGS) entry which is preliminary data.</text>
</comment>
<evidence type="ECO:0000259" key="2">
    <source>
        <dbReference type="Pfam" id="PF05738"/>
    </source>
</evidence>
<dbReference type="InterPro" id="IPR051172">
    <property type="entry name" value="Chlamydia_OmcB"/>
</dbReference>
<dbReference type="InterPro" id="IPR047589">
    <property type="entry name" value="DUF11_rpt"/>
</dbReference>
<dbReference type="PANTHER" id="PTHR34819">
    <property type="entry name" value="LARGE CYSTEINE-RICH PERIPLASMIC PROTEIN OMCB"/>
    <property type="match status" value="1"/>
</dbReference>
<organism evidence="3 4">
    <name type="scientific">Zhenpiania hominis</name>
    <dbReference type="NCBI Taxonomy" id="2763644"/>
    <lineage>
        <taxon>Bacteria</taxon>
        <taxon>Bacillati</taxon>
        <taxon>Bacillota</taxon>
        <taxon>Clostridia</taxon>
        <taxon>Peptostreptococcales</taxon>
        <taxon>Anaerovoracaceae</taxon>
        <taxon>Zhenpiania</taxon>
    </lineage>
</organism>
<accession>A0A923SUN6</accession>
<dbReference type="CDD" id="cd00222">
    <property type="entry name" value="CollagenBindB"/>
    <property type="match status" value="1"/>
</dbReference>
<dbReference type="InterPro" id="IPR001434">
    <property type="entry name" value="OmcB-like_DUF11"/>
</dbReference>
<evidence type="ECO:0000259" key="1">
    <source>
        <dbReference type="Pfam" id="PF01345"/>
    </source>
</evidence>
<dbReference type="Gene3D" id="2.60.40.1140">
    <property type="entry name" value="Collagen-binding surface protein Cna, B-type domain"/>
    <property type="match status" value="1"/>
</dbReference>
<feature type="domain" description="DUF11" evidence="1">
    <location>
        <begin position="424"/>
        <end position="531"/>
    </location>
</feature>
<dbReference type="Pfam" id="PF05738">
    <property type="entry name" value="Cna_B"/>
    <property type="match status" value="1"/>
</dbReference>
<keyword evidence="4" id="KW-1185">Reference proteome</keyword>
<proteinExistence type="predicted"/>
<evidence type="ECO:0000313" key="4">
    <source>
        <dbReference type="Proteomes" id="UP000602647"/>
    </source>
</evidence>
<feature type="domain" description="CNA-B" evidence="2">
    <location>
        <begin position="551"/>
        <end position="645"/>
    </location>
</feature>
<evidence type="ECO:0000313" key="3">
    <source>
        <dbReference type="EMBL" id="MBC6678553.1"/>
    </source>
</evidence>
<dbReference type="InterPro" id="IPR008454">
    <property type="entry name" value="Collagen-bd_Cna-like_B-typ_dom"/>
</dbReference>
<dbReference type="RefSeq" id="WP_187301721.1">
    <property type="nucleotide sequence ID" value="NZ_JACRYT010000001.1"/>
</dbReference>
<dbReference type="Pfam" id="PF01345">
    <property type="entry name" value="DUF11"/>
    <property type="match status" value="1"/>
</dbReference>
<dbReference type="Proteomes" id="UP000602647">
    <property type="component" value="Unassembled WGS sequence"/>
</dbReference>